<sequence length="102" mass="11932">NAYNSSDGVYVNPKKKQVKIPVLKQGFCIENGDIKFIWRYKWTICQEISFLVNNRGASLGVCIKNYSEIESLRERVVGIKRIYLLFQRYIQICSIIHENSKN</sequence>
<evidence type="ECO:0000313" key="1">
    <source>
        <dbReference type="EMBL" id="ACU44957.1"/>
    </source>
</evidence>
<protein>
    <submittedName>
        <fullName evidence="1">Uncharacterized protein</fullName>
    </submittedName>
</protein>
<name>E8Z677_PFIPI</name>
<proteinExistence type="evidence at transcript level"/>
<feature type="non-terminal residue" evidence="1">
    <location>
        <position position="1"/>
    </location>
</feature>
<dbReference type="AlphaFoldDB" id="E8Z677"/>
<dbReference type="EMBL" id="FJ599904">
    <property type="protein sequence ID" value="ACU44957.1"/>
    <property type="molecule type" value="mRNA"/>
</dbReference>
<reference evidence="1" key="1">
    <citation type="submission" date="2008-12" db="EMBL/GenBank/DDBJ databases">
        <authorList>
            <person name="Zhang H."/>
            <person name="Lin S."/>
        </authorList>
    </citation>
    <scope>NUCLEOTIDE SEQUENCE</scope>
    <source>
        <strain evidence="1">CCMP1831</strain>
    </source>
</reference>
<organism evidence="1">
    <name type="scientific">Pfiesteria piscicida</name>
    <name type="common">Phantom dinoflagellate</name>
    <dbReference type="NCBI Taxonomy" id="71001"/>
    <lineage>
        <taxon>Eukaryota</taxon>
        <taxon>Sar</taxon>
        <taxon>Alveolata</taxon>
        <taxon>Dinophyceae</taxon>
        <taxon>Peridiniales</taxon>
        <taxon>Pfiesteriaceae</taxon>
        <taxon>Pfiesteria</taxon>
    </lineage>
</organism>
<reference evidence="1" key="2">
    <citation type="book" date="2010" name="PROCEEDINGS OF 13TH INTERNATIONAL CONFERENCE ON HARMFUL ALGAE" publisher="International Society For The Study of Harmful Algae" city="Hong Kong, China">
        <title>Dinoflagellate meta-transcriptomics enabled by spliced leader.</title>
        <editorList>
            <person name="Unknown A."/>
        </editorList>
        <authorList>
            <person name="Lin S."/>
            <person name="Zhang H."/>
        </authorList>
    </citation>
    <scope>NUCLEOTIDE SEQUENCE</scope>
    <source>
        <strain evidence="1">CCMP1831</strain>
    </source>
</reference>
<accession>E8Z677</accession>